<evidence type="ECO:0000256" key="4">
    <source>
        <dbReference type="ARBA" id="ARBA00023125"/>
    </source>
</evidence>
<sequence length="237" mass="27250">MKILVVEDEASIAKGLRINFEMEGYEVELAEDGHKALELHSSASPAFDLIVLDLMLPEMSGYETCRKLRLVDKEVPVLALTARTLAEDKTQAFDCGVDQYITKPFALPELLSRVRVLLERRRRTLDQGMAVRVVEDKERFGQVTVDFGRFEVTNNGEVHSLTTREIELLRYFLQHDDVVLSRGRLQTDVWRDSAELTSRSIDNFVMRLRKMIEADPANPRHLISIRGTGYRFIREPE</sequence>
<dbReference type="SUPFAM" id="SSF46894">
    <property type="entry name" value="C-terminal effector domain of the bipartite response regulators"/>
    <property type="match status" value="1"/>
</dbReference>
<keyword evidence="3" id="KW-0805">Transcription regulation</keyword>
<gene>
    <name evidence="10" type="primary">regX</name>
    <name evidence="10" type="ORF">Fuma_00673</name>
</gene>
<dbReference type="PROSITE" id="PS50110">
    <property type="entry name" value="RESPONSE_REGULATORY"/>
    <property type="match status" value="1"/>
</dbReference>
<dbReference type="FunFam" id="3.40.50.2300:FF:000001">
    <property type="entry name" value="DNA-binding response regulator PhoB"/>
    <property type="match status" value="1"/>
</dbReference>
<evidence type="ECO:0000259" key="9">
    <source>
        <dbReference type="PROSITE" id="PS51755"/>
    </source>
</evidence>
<evidence type="ECO:0000256" key="7">
    <source>
        <dbReference type="PROSITE-ProRule" id="PRU01091"/>
    </source>
</evidence>
<evidence type="ECO:0000313" key="10">
    <source>
        <dbReference type="EMBL" id="APZ91087.1"/>
    </source>
</evidence>
<dbReference type="SUPFAM" id="SSF52172">
    <property type="entry name" value="CheY-like"/>
    <property type="match status" value="1"/>
</dbReference>
<evidence type="ECO:0000256" key="5">
    <source>
        <dbReference type="ARBA" id="ARBA00023163"/>
    </source>
</evidence>
<evidence type="ECO:0000256" key="2">
    <source>
        <dbReference type="ARBA" id="ARBA00023012"/>
    </source>
</evidence>
<dbReference type="Pfam" id="PF00072">
    <property type="entry name" value="Response_reg"/>
    <property type="match status" value="1"/>
</dbReference>
<dbReference type="AlphaFoldDB" id="A0A1P8WAI6"/>
<keyword evidence="1 6" id="KW-0597">Phosphoprotein</keyword>
<dbReference type="InterPro" id="IPR016032">
    <property type="entry name" value="Sig_transdc_resp-reg_C-effctor"/>
</dbReference>
<reference evidence="10 11" key="1">
    <citation type="journal article" date="2016" name="Front. Microbiol.">
        <title>Fuerstia marisgermanicae gen. nov., sp. nov., an Unusual Member of the Phylum Planctomycetes from the German Wadden Sea.</title>
        <authorList>
            <person name="Kohn T."/>
            <person name="Heuer A."/>
            <person name="Jogler M."/>
            <person name="Vollmers J."/>
            <person name="Boedeker C."/>
            <person name="Bunk B."/>
            <person name="Rast P."/>
            <person name="Borchert D."/>
            <person name="Glockner I."/>
            <person name="Freese H.M."/>
            <person name="Klenk H.P."/>
            <person name="Overmann J."/>
            <person name="Kaster A.K."/>
            <person name="Rohde M."/>
            <person name="Wiegand S."/>
            <person name="Jogler C."/>
        </authorList>
    </citation>
    <scope>NUCLEOTIDE SEQUENCE [LARGE SCALE GENOMIC DNA]</scope>
    <source>
        <strain evidence="10 11">NH11</strain>
    </source>
</reference>
<dbReference type="CDD" id="cd00383">
    <property type="entry name" value="trans_reg_C"/>
    <property type="match status" value="1"/>
</dbReference>
<evidence type="ECO:0000313" key="11">
    <source>
        <dbReference type="Proteomes" id="UP000187735"/>
    </source>
</evidence>
<dbReference type="EMBL" id="CP017641">
    <property type="protein sequence ID" value="APZ91087.1"/>
    <property type="molecule type" value="Genomic_DNA"/>
</dbReference>
<dbReference type="PANTHER" id="PTHR48111">
    <property type="entry name" value="REGULATOR OF RPOS"/>
    <property type="match status" value="1"/>
</dbReference>
<protein>
    <submittedName>
        <fullName evidence="10">Sensory transduction protein regX3</fullName>
    </submittedName>
</protein>
<dbReference type="GO" id="GO:0032993">
    <property type="term" value="C:protein-DNA complex"/>
    <property type="evidence" value="ECO:0007669"/>
    <property type="project" value="TreeGrafter"/>
</dbReference>
<evidence type="ECO:0000256" key="1">
    <source>
        <dbReference type="ARBA" id="ARBA00022553"/>
    </source>
</evidence>
<dbReference type="SMART" id="SM00448">
    <property type="entry name" value="REC"/>
    <property type="match status" value="1"/>
</dbReference>
<dbReference type="PROSITE" id="PS51755">
    <property type="entry name" value="OMPR_PHOB"/>
    <property type="match status" value="1"/>
</dbReference>
<dbReference type="OrthoDB" id="272875at2"/>
<dbReference type="GO" id="GO:0000156">
    <property type="term" value="F:phosphorelay response regulator activity"/>
    <property type="evidence" value="ECO:0007669"/>
    <property type="project" value="TreeGrafter"/>
</dbReference>
<keyword evidence="4 7" id="KW-0238">DNA-binding</keyword>
<keyword evidence="11" id="KW-1185">Reference proteome</keyword>
<dbReference type="InterPro" id="IPR001867">
    <property type="entry name" value="OmpR/PhoB-type_DNA-bd"/>
</dbReference>
<feature type="DNA-binding region" description="OmpR/PhoB-type" evidence="7">
    <location>
        <begin position="135"/>
        <end position="234"/>
    </location>
</feature>
<evidence type="ECO:0000259" key="8">
    <source>
        <dbReference type="PROSITE" id="PS50110"/>
    </source>
</evidence>
<dbReference type="InterPro" id="IPR039420">
    <property type="entry name" value="WalR-like"/>
</dbReference>
<dbReference type="STRING" id="1891926.Fuma_00673"/>
<dbReference type="GO" id="GO:0006355">
    <property type="term" value="P:regulation of DNA-templated transcription"/>
    <property type="evidence" value="ECO:0007669"/>
    <property type="project" value="InterPro"/>
</dbReference>
<feature type="domain" description="OmpR/PhoB-type" evidence="9">
    <location>
        <begin position="135"/>
        <end position="234"/>
    </location>
</feature>
<accession>A0A1P8WAI6</accession>
<dbReference type="SMART" id="SM00862">
    <property type="entry name" value="Trans_reg_C"/>
    <property type="match status" value="1"/>
</dbReference>
<dbReference type="Gene3D" id="1.10.10.10">
    <property type="entry name" value="Winged helix-like DNA-binding domain superfamily/Winged helix DNA-binding domain"/>
    <property type="match status" value="1"/>
</dbReference>
<dbReference type="GO" id="GO:0005829">
    <property type="term" value="C:cytosol"/>
    <property type="evidence" value="ECO:0007669"/>
    <property type="project" value="TreeGrafter"/>
</dbReference>
<keyword evidence="2" id="KW-0902">Two-component regulatory system</keyword>
<keyword evidence="5" id="KW-0804">Transcription</keyword>
<dbReference type="InterPro" id="IPR011006">
    <property type="entry name" value="CheY-like_superfamily"/>
</dbReference>
<dbReference type="GO" id="GO:0000976">
    <property type="term" value="F:transcription cis-regulatory region binding"/>
    <property type="evidence" value="ECO:0007669"/>
    <property type="project" value="TreeGrafter"/>
</dbReference>
<dbReference type="RefSeq" id="WP_077022896.1">
    <property type="nucleotide sequence ID" value="NZ_CP017641.1"/>
</dbReference>
<organism evidence="10 11">
    <name type="scientific">Fuerstiella marisgermanici</name>
    <dbReference type="NCBI Taxonomy" id="1891926"/>
    <lineage>
        <taxon>Bacteria</taxon>
        <taxon>Pseudomonadati</taxon>
        <taxon>Planctomycetota</taxon>
        <taxon>Planctomycetia</taxon>
        <taxon>Planctomycetales</taxon>
        <taxon>Planctomycetaceae</taxon>
        <taxon>Fuerstiella</taxon>
    </lineage>
</organism>
<proteinExistence type="predicted"/>
<dbReference type="KEGG" id="fmr:Fuma_00673"/>
<evidence type="ECO:0000256" key="3">
    <source>
        <dbReference type="ARBA" id="ARBA00023015"/>
    </source>
</evidence>
<dbReference type="InterPro" id="IPR036388">
    <property type="entry name" value="WH-like_DNA-bd_sf"/>
</dbReference>
<feature type="domain" description="Response regulatory" evidence="8">
    <location>
        <begin position="2"/>
        <end position="118"/>
    </location>
</feature>
<feature type="modified residue" description="4-aspartylphosphate" evidence="6">
    <location>
        <position position="53"/>
    </location>
</feature>
<evidence type="ECO:0000256" key="6">
    <source>
        <dbReference type="PROSITE-ProRule" id="PRU00169"/>
    </source>
</evidence>
<dbReference type="Proteomes" id="UP000187735">
    <property type="component" value="Chromosome"/>
</dbReference>
<dbReference type="Pfam" id="PF00486">
    <property type="entry name" value="Trans_reg_C"/>
    <property type="match status" value="1"/>
</dbReference>
<dbReference type="Gene3D" id="3.40.50.2300">
    <property type="match status" value="1"/>
</dbReference>
<dbReference type="CDD" id="cd17574">
    <property type="entry name" value="REC_OmpR"/>
    <property type="match status" value="1"/>
</dbReference>
<name>A0A1P8WAI6_9PLAN</name>
<dbReference type="InterPro" id="IPR001789">
    <property type="entry name" value="Sig_transdc_resp-reg_receiver"/>
</dbReference>
<dbReference type="PANTHER" id="PTHR48111:SF21">
    <property type="entry name" value="DNA-BINDING DUAL MASTER TRANSCRIPTIONAL REGULATOR RPAA"/>
    <property type="match status" value="1"/>
</dbReference>